<feature type="region of interest" description="Disordered" evidence="1">
    <location>
        <begin position="249"/>
        <end position="268"/>
    </location>
</feature>
<dbReference type="Proteomes" id="UP000515908">
    <property type="component" value="Chromosome 06"/>
</dbReference>
<gene>
    <name evidence="2" type="ORF">ADEAN_000358400</name>
</gene>
<sequence>MLRRTVAKSYKIPKNMGVAPRYDTWNEKYEPWEHMRRMGRLVGTGFYIPPEWYNHFRMFPPLQHNFQQEKTLNPQNDSEPTQSDQSIMTAERIAVREELAGRSRLLASEGMRYYNIFWIRKPLDRMEKQYYDLKRQGVPHETAIKRVLQSFYEELTVKKRVSAIQAEEAKLSGKFITMREATVVMQVLAQVHRERLTPHQVGQLTKEQRATAQGGDGLQVHVTSEVAKKEDSEAAGTVSADSLADFLADADDGSSTPMSYKTEVSEAAYDSVPQLRETAADHAGYDWYGGETPLFDVSAAPTTTEASPKSTTTTTSTNNNKNNNSNSASSAKGAPTAAADKSQGSPAPTRGNNNNNNNREGGRGSRGVLRDTNRNNRNDRSGGRRR</sequence>
<organism evidence="2 3">
    <name type="scientific">Angomonas deanei</name>
    <dbReference type="NCBI Taxonomy" id="59799"/>
    <lineage>
        <taxon>Eukaryota</taxon>
        <taxon>Discoba</taxon>
        <taxon>Euglenozoa</taxon>
        <taxon>Kinetoplastea</taxon>
        <taxon>Metakinetoplastina</taxon>
        <taxon>Trypanosomatida</taxon>
        <taxon>Trypanosomatidae</taxon>
        <taxon>Strigomonadinae</taxon>
        <taxon>Angomonas</taxon>
    </lineage>
</organism>
<accession>S9VEP8</accession>
<protein>
    <submittedName>
        <fullName evidence="2">Uncharacterized protein</fullName>
    </submittedName>
</protein>
<keyword evidence="3" id="KW-1185">Reference proteome</keyword>
<dbReference type="VEuPathDB" id="TriTrypDB:ADEAN_000358400"/>
<dbReference type="AlphaFoldDB" id="S9VEP8"/>
<feature type="compositionally biased region" description="Low complexity" evidence="1">
    <location>
        <begin position="350"/>
        <end position="359"/>
    </location>
</feature>
<evidence type="ECO:0000313" key="3">
    <source>
        <dbReference type="Proteomes" id="UP000515908"/>
    </source>
</evidence>
<feature type="region of interest" description="Disordered" evidence="1">
    <location>
        <begin position="301"/>
        <end position="386"/>
    </location>
</feature>
<dbReference type="EMBL" id="LR877150">
    <property type="protein sequence ID" value="CAD2216123.1"/>
    <property type="molecule type" value="Genomic_DNA"/>
</dbReference>
<evidence type="ECO:0000256" key="1">
    <source>
        <dbReference type="SAM" id="MobiDB-lite"/>
    </source>
</evidence>
<feature type="compositionally biased region" description="Low complexity" evidence="1">
    <location>
        <begin position="301"/>
        <end position="342"/>
    </location>
</feature>
<evidence type="ECO:0000313" key="2">
    <source>
        <dbReference type="EMBL" id="CAD2216123.1"/>
    </source>
</evidence>
<feature type="compositionally biased region" description="Basic and acidic residues" evidence="1">
    <location>
        <begin position="360"/>
        <end position="386"/>
    </location>
</feature>
<name>S9VEP8_9TRYP</name>
<proteinExistence type="predicted"/>
<dbReference type="OrthoDB" id="277583at2759"/>
<reference evidence="2 3" key="1">
    <citation type="submission" date="2020-08" db="EMBL/GenBank/DDBJ databases">
        <authorList>
            <person name="Newling K."/>
            <person name="Davey J."/>
            <person name="Forrester S."/>
        </authorList>
    </citation>
    <scope>NUCLEOTIDE SEQUENCE [LARGE SCALE GENOMIC DNA]</scope>
    <source>
        <strain evidence="3">Crithidia deanei Carvalho (ATCC PRA-265)</strain>
    </source>
</reference>